<evidence type="ECO:0000256" key="1">
    <source>
        <dbReference type="ARBA" id="ARBA00004141"/>
    </source>
</evidence>
<dbReference type="AlphaFoldDB" id="A0A1Y2FIT7"/>
<dbReference type="GO" id="GO:0033617">
    <property type="term" value="P:mitochondrial respiratory chain complex IV assembly"/>
    <property type="evidence" value="ECO:0007669"/>
    <property type="project" value="TreeGrafter"/>
</dbReference>
<evidence type="ECO:0000256" key="4">
    <source>
        <dbReference type="ARBA" id="ARBA00022989"/>
    </source>
</evidence>
<dbReference type="GO" id="GO:0032979">
    <property type="term" value="P:protein insertion into mitochondrial inner membrane from matrix"/>
    <property type="evidence" value="ECO:0007669"/>
    <property type="project" value="TreeGrafter"/>
</dbReference>
<feature type="transmembrane region" description="Helical" evidence="7">
    <location>
        <begin position="92"/>
        <end position="114"/>
    </location>
</feature>
<gene>
    <name evidence="8" type="ORF">BCR35DRAFT_331167</name>
</gene>
<accession>A0A1Y2FIT7</accession>
<dbReference type="InterPro" id="IPR001708">
    <property type="entry name" value="YidC/ALB3/OXA1/COX18"/>
</dbReference>
<organism evidence="8 9">
    <name type="scientific">Leucosporidium creatinivorum</name>
    <dbReference type="NCBI Taxonomy" id="106004"/>
    <lineage>
        <taxon>Eukaryota</taxon>
        <taxon>Fungi</taxon>
        <taxon>Dikarya</taxon>
        <taxon>Basidiomycota</taxon>
        <taxon>Pucciniomycotina</taxon>
        <taxon>Microbotryomycetes</taxon>
        <taxon>Leucosporidiales</taxon>
        <taxon>Leucosporidium</taxon>
    </lineage>
</organism>
<keyword evidence="9" id="KW-1185">Reference proteome</keyword>
<name>A0A1Y2FIT7_9BASI</name>
<dbReference type="PANTHER" id="PTHR12428">
    <property type="entry name" value="OXA1"/>
    <property type="match status" value="1"/>
</dbReference>
<dbReference type="EMBL" id="MCGR01000019">
    <property type="protein sequence ID" value="ORY83517.1"/>
    <property type="molecule type" value="Genomic_DNA"/>
</dbReference>
<evidence type="ECO:0000256" key="5">
    <source>
        <dbReference type="ARBA" id="ARBA00023136"/>
    </source>
</evidence>
<evidence type="ECO:0000313" key="8">
    <source>
        <dbReference type="EMBL" id="ORY83517.1"/>
    </source>
</evidence>
<keyword evidence="3 7" id="KW-0812">Transmembrane</keyword>
<evidence type="ECO:0000256" key="6">
    <source>
        <dbReference type="SAM" id="MobiDB-lite"/>
    </source>
</evidence>
<dbReference type="GO" id="GO:0032977">
    <property type="term" value="F:membrane insertase activity"/>
    <property type="evidence" value="ECO:0007669"/>
    <property type="project" value="InterPro"/>
</dbReference>
<comment type="subcellular location">
    <subcellularLocation>
        <location evidence="1">Membrane</location>
        <topology evidence="1">Multi-pass membrane protein</topology>
    </subcellularLocation>
</comment>
<proteinExistence type="inferred from homology"/>
<keyword evidence="4 7" id="KW-1133">Transmembrane helix</keyword>
<keyword evidence="5 7" id="KW-0472">Membrane</keyword>
<evidence type="ECO:0000256" key="3">
    <source>
        <dbReference type="ARBA" id="ARBA00022692"/>
    </source>
</evidence>
<feature type="compositionally biased region" description="Pro residues" evidence="6">
    <location>
        <begin position="365"/>
        <end position="374"/>
    </location>
</feature>
<feature type="region of interest" description="Disordered" evidence="6">
    <location>
        <begin position="324"/>
        <end position="377"/>
    </location>
</feature>
<protein>
    <recommendedName>
        <fullName evidence="10">60Kd inner membrane protein-domain-containing protein</fullName>
    </recommendedName>
</protein>
<feature type="compositionally biased region" description="Low complexity" evidence="6">
    <location>
        <begin position="354"/>
        <end position="364"/>
    </location>
</feature>
<evidence type="ECO:0008006" key="10">
    <source>
        <dbReference type="Google" id="ProtNLM"/>
    </source>
</evidence>
<dbReference type="InParanoid" id="A0A1Y2FIT7"/>
<dbReference type="PANTHER" id="PTHR12428:SF65">
    <property type="entry name" value="CYTOCHROME C OXIDASE ASSEMBLY PROTEIN COX18, MITOCHONDRIAL"/>
    <property type="match status" value="1"/>
</dbReference>
<evidence type="ECO:0000256" key="7">
    <source>
        <dbReference type="SAM" id="Phobius"/>
    </source>
</evidence>
<feature type="transmembrane region" description="Helical" evidence="7">
    <location>
        <begin position="399"/>
        <end position="418"/>
    </location>
</feature>
<evidence type="ECO:0000313" key="9">
    <source>
        <dbReference type="Proteomes" id="UP000193467"/>
    </source>
</evidence>
<comment type="similarity">
    <text evidence="2">Belongs to the OXA1/ALB3/YidC family.</text>
</comment>
<reference evidence="8 9" key="1">
    <citation type="submission" date="2016-07" db="EMBL/GenBank/DDBJ databases">
        <title>Pervasive Adenine N6-methylation of Active Genes in Fungi.</title>
        <authorList>
            <consortium name="DOE Joint Genome Institute"/>
            <person name="Mondo S.J."/>
            <person name="Dannebaum R.O."/>
            <person name="Kuo R.C."/>
            <person name="Labutti K."/>
            <person name="Haridas S."/>
            <person name="Kuo A."/>
            <person name="Salamov A."/>
            <person name="Ahrendt S.R."/>
            <person name="Lipzen A."/>
            <person name="Sullivan W."/>
            <person name="Andreopoulos W.B."/>
            <person name="Clum A."/>
            <person name="Lindquist E."/>
            <person name="Daum C."/>
            <person name="Ramamoorthy G.K."/>
            <person name="Gryganskyi A."/>
            <person name="Culley D."/>
            <person name="Magnuson J.K."/>
            <person name="James T.Y."/>
            <person name="O'Malley M.A."/>
            <person name="Stajich J.E."/>
            <person name="Spatafora J.W."/>
            <person name="Visel A."/>
            <person name="Grigoriev I.V."/>
        </authorList>
    </citation>
    <scope>NUCLEOTIDE SEQUENCE [LARGE SCALE GENOMIC DNA]</scope>
    <source>
        <strain evidence="8 9">62-1032</strain>
    </source>
</reference>
<sequence length="460" mass="49597">MLPRSSLASSAFRRPVVLPLPLLRPPTLVPQARSFSLWPSAPTPEASSSASPTLTPPSLTELTAPLHLPSPTFFDSASTILLSLPPSLGLSYVAFIPLVTLLIRGGSTLPLTLWQRKRTRRYQEKVLPEIRKRQEILALEVRDSCRRAGKSFEEYKKEYAKRAKKEASIIARRYSASPMPTLLLPPLLHIPVFIATTLILRDACQRALAALPLTSTSLTTLPPSPDGASTLTPEVLGHLHDLAATAFQWCPSLVLPDPTMALPLAVGLAALANVEVSAKTRRANAAAALAERGDGVGQGVDRAARVGMRVGAVGAKAGERERAFSGSLTAAEKGRIRARRSRDQAGPPSSRGYATPSLSTAAPAPASPSAPAPAPTKEELELQAHYEREQQLEPRAARIMTNALRFSAVLFIPVAAMAPSAVCLYWLTSNLFTLVQSSVFAYIDRKREKARRLEQLIRSG</sequence>
<dbReference type="STRING" id="106004.A0A1Y2FIT7"/>
<comment type="caution">
    <text evidence="8">The sequence shown here is derived from an EMBL/GenBank/DDBJ whole genome shotgun (WGS) entry which is preliminary data.</text>
</comment>
<dbReference type="Proteomes" id="UP000193467">
    <property type="component" value="Unassembled WGS sequence"/>
</dbReference>
<dbReference type="OrthoDB" id="2436667at2759"/>
<evidence type="ECO:0000256" key="2">
    <source>
        <dbReference type="ARBA" id="ARBA00009877"/>
    </source>
</evidence>
<dbReference type="GO" id="GO:0005743">
    <property type="term" value="C:mitochondrial inner membrane"/>
    <property type="evidence" value="ECO:0007669"/>
    <property type="project" value="TreeGrafter"/>
</dbReference>